<dbReference type="OrthoDB" id="564699at2"/>
<keyword evidence="2" id="KW-1185">Reference proteome</keyword>
<name>A0A2T1HS92_9HYPH</name>
<organism evidence="1 2">
    <name type="scientific">Alsobacter soli</name>
    <dbReference type="NCBI Taxonomy" id="2109933"/>
    <lineage>
        <taxon>Bacteria</taxon>
        <taxon>Pseudomonadati</taxon>
        <taxon>Pseudomonadota</taxon>
        <taxon>Alphaproteobacteria</taxon>
        <taxon>Hyphomicrobiales</taxon>
        <taxon>Alsobacteraceae</taxon>
        <taxon>Alsobacter</taxon>
    </lineage>
</organism>
<dbReference type="RefSeq" id="WP_106337538.1">
    <property type="nucleotide sequence ID" value="NZ_PVZS01000013.1"/>
</dbReference>
<gene>
    <name evidence="1" type="ORF">SLNSH_13545</name>
</gene>
<accession>A0A2T1HS92</accession>
<dbReference type="InterPro" id="IPR021251">
    <property type="entry name" value="DUF2793"/>
</dbReference>
<proteinExistence type="predicted"/>
<evidence type="ECO:0000313" key="2">
    <source>
        <dbReference type="Proteomes" id="UP000239772"/>
    </source>
</evidence>
<evidence type="ECO:0000313" key="1">
    <source>
        <dbReference type="EMBL" id="PSC04514.1"/>
    </source>
</evidence>
<protein>
    <recommendedName>
        <fullName evidence="3">DUF2793 domain-containing protein</fullName>
    </recommendedName>
</protein>
<dbReference type="EMBL" id="PVZS01000013">
    <property type="protein sequence ID" value="PSC04514.1"/>
    <property type="molecule type" value="Genomic_DNA"/>
</dbReference>
<reference evidence="2" key="1">
    <citation type="submission" date="2018-03" db="EMBL/GenBank/DDBJ databases">
        <authorList>
            <person name="Sun L."/>
            <person name="Liu H."/>
            <person name="Chen W."/>
            <person name="Huang K."/>
            <person name="Liu W."/>
            <person name="Gao X."/>
        </authorList>
    </citation>
    <scope>NUCLEOTIDE SEQUENCE [LARGE SCALE GENOMIC DNA]</scope>
    <source>
        <strain evidence="2">SH9</strain>
    </source>
</reference>
<dbReference type="AlphaFoldDB" id="A0A2T1HS92"/>
<comment type="caution">
    <text evidence="1">The sequence shown here is derived from an EMBL/GenBank/DDBJ whole genome shotgun (WGS) entry which is preliminary data.</text>
</comment>
<sequence length="470" mass="48909">MSDSTRLGLPYLAAAQAQKHVTHNDALQILDALVHAAVIERNRAAPPEAPAEGDRYLVGAAPSGAFAGQAGALAAFDDGAWRFLQPKPGWRIWVVAERRLLVHDGAGWRDLDELARRLGPLERIGIGTAPDPANPLSARLNAALFNALPATEGGTGDLRVAFNKPAAARIVSHLFQTAFGGRAESGLIGDDAWRLKVSADGASWRDSLVADPATGAVAFPSGAVGLPHGFRNGVVNGDFGIAQRGPGPFALGQAASYGFDRWLIQAAGPATGSVSRTAFPPGQSDVPGAANFATFAVTATSASSYPEVQTRIEDVATLAGRTAVVSLSYRTASPAFFFDLAQGFGTGGSSTVWSIGQAALPPSPGTWRRMATVVNVPSIAGKTVGAGSFLSFRIFLSGAAAASIDVADVQVEAGPVSTPFERRPPAIELAMARRFFRRYATAQAPANLAYAMRTTPVQTGTGPYDYSAEL</sequence>
<dbReference type="Proteomes" id="UP000239772">
    <property type="component" value="Unassembled WGS sequence"/>
</dbReference>
<dbReference type="Pfam" id="PF10983">
    <property type="entry name" value="DUF2793"/>
    <property type="match status" value="1"/>
</dbReference>
<evidence type="ECO:0008006" key="3">
    <source>
        <dbReference type="Google" id="ProtNLM"/>
    </source>
</evidence>